<sequence length="257" mass="29003">MYKKIIGLVFISLFVVACGTPKSTTGLPTANVEAANIIKKHYANELDFKNVSGKLRAVYQNEERTQSVGLSFRMEKDKAIWMSASVLGFQVAKAYITPSRVSYYEKVSKTYFDGDFTLLSNLLGTPLDFKKLQNLLIGQAIYDLREESYDFSQTARGFQFAPSEENFIKKMFLLNPENLKASAQQLAQTGQNKSVTITYSDYQKVDGRIFPESIKIIANEGSSSTNIDLTYRSLEFDRDNINFPFDIPSGYDEISVE</sequence>
<protein>
    <recommendedName>
        <fullName evidence="5">Outer membrane lipoprotein-sorting protein</fullName>
    </recommendedName>
</protein>
<proteinExistence type="predicted"/>
<evidence type="ECO:0008006" key="5">
    <source>
        <dbReference type="Google" id="ProtNLM"/>
    </source>
</evidence>
<dbReference type="RefSeq" id="WP_072877100.1">
    <property type="nucleotide sequence ID" value="NZ_FQVT01000002.1"/>
</dbReference>
<dbReference type="EMBL" id="FQVT01000002">
    <property type="protein sequence ID" value="SHF70341.1"/>
    <property type="molecule type" value="Genomic_DNA"/>
</dbReference>
<dbReference type="PROSITE" id="PS51257">
    <property type="entry name" value="PROKAR_LIPOPROTEIN"/>
    <property type="match status" value="1"/>
</dbReference>
<reference evidence="4" key="1">
    <citation type="submission" date="2016-11" db="EMBL/GenBank/DDBJ databases">
        <authorList>
            <person name="Varghese N."/>
            <person name="Submissions S."/>
        </authorList>
    </citation>
    <scope>NUCLEOTIDE SEQUENCE [LARGE SCALE GENOMIC DNA]</scope>
    <source>
        <strain evidence="4">DSM 24579</strain>
    </source>
</reference>
<evidence type="ECO:0000256" key="2">
    <source>
        <dbReference type="SAM" id="SignalP"/>
    </source>
</evidence>
<keyword evidence="4" id="KW-1185">Reference proteome</keyword>
<organism evidence="3 4">
    <name type="scientific">Salegentibacter echinorum</name>
    <dbReference type="NCBI Taxonomy" id="1073325"/>
    <lineage>
        <taxon>Bacteria</taxon>
        <taxon>Pseudomonadati</taxon>
        <taxon>Bacteroidota</taxon>
        <taxon>Flavobacteriia</taxon>
        <taxon>Flavobacteriales</taxon>
        <taxon>Flavobacteriaceae</taxon>
        <taxon>Salegentibacter</taxon>
    </lineage>
</organism>
<dbReference type="Pfam" id="PF14125">
    <property type="entry name" value="DUF4292"/>
    <property type="match status" value="1"/>
</dbReference>
<evidence type="ECO:0000313" key="4">
    <source>
        <dbReference type="Proteomes" id="UP000183945"/>
    </source>
</evidence>
<gene>
    <name evidence="3" type="ORF">SAMN05444483_102110</name>
</gene>
<name>A0A1M5DU14_SALEC</name>
<dbReference type="STRING" id="1073325.SAMN05444483_102110"/>
<dbReference type="OrthoDB" id="849114at2"/>
<feature type="signal peptide" evidence="2">
    <location>
        <begin position="1"/>
        <end position="17"/>
    </location>
</feature>
<dbReference type="InterPro" id="IPR025634">
    <property type="entry name" value="DUF4292"/>
</dbReference>
<dbReference type="InterPro" id="IPR029046">
    <property type="entry name" value="LolA/LolB/LppX"/>
</dbReference>
<feature type="chain" id="PRO_5013200341" description="Outer membrane lipoprotein-sorting protein" evidence="2">
    <location>
        <begin position="18"/>
        <end position="257"/>
    </location>
</feature>
<dbReference type="Gene3D" id="2.50.20.10">
    <property type="entry name" value="Lipoprotein localisation LolA/LolB/LppX"/>
    <property type="match status" value="1"/>
</dbReference>
<dbReference type="AlphaFoldDB" id="A0A1M5DU14"/>
<dbReference type="Proteomes" id="UP000183945">
    <property type="component" value="Unassembled WGS sequence"/>
</dbReference>
<keyword evidence="1 2" id="KW-0732">Signal</keyword>
<dbReference type="SUPFAM" id="SSF89392">
    <property type="entry name" value="Prokaryotic lipoproteins and lipoprotein localization factors"/>
    <property type="match status" value="1"/>
</dbReference>
<accession>A0A1M5DU14</accession>
<evidence type="ECO:0000313" key="3">
    <source>
        <dbReference type="EMBL" id="SHF70341.1"/>
    </source>
</evidence>
<evidence type="ECO:0000256" key="1">
    <source>
        <dbReference type="ARBA" id="ARBA00022729"/>
    </source>
</evidence>